<dbReference type="EMBL" id="BOSL01000026">
    <property type="protein sequence ID" value="GIP55905.1"/>
    <property type="molecule type" value="Genomic_DNA"/>
</dbReference>
<evidence type="ECO:0000313" key="2">
    <source>
        <dbReference type="Proteomes" id="UP000679992"/>
    </source>
</evidence>
<organism evidence="1 2">
    <name type="scientific">Paenibacillus vini</name>
    <dbReference type="NCBI Taxonomy" id="1476024"/>
    <lineage>
        <taxon>Bacteria</taxon>
        <taxon>Bacillati</taxon>
        <taxon>Bacillota</taxon>
        <taxon>Bacilli</taxon>
        <taxon>Bacillales</taxon>
        <taxon>Paenibacillaceae</taxon>
        <taxon>Paenibacillus</taxon>
    </lineage>
</organism>
<sequence>MIILKDLTLENLFGDEEVEVDCPSCNKTFQVEFKKVLTPNSSVECANCGQEIVINHDETTEKSLKDADKSLNEFNKSFDKLEKAFKKFR</sequence>
<reference evidence="1 2" key="1">
    <citation type="submission" date="2021-03" db="EMBL/GenBank/DDBJ databases">
        <title>Antimicrobial resistance genes in bacteria isolated from Japanese honey, and their potential for conferring macrolide and lincosamide resistance in the American foulbrood pathogen Paenibacillus larvae.</title>
        <authorList>
            <person name="Okamoto M."/>
            <person name="Kumagai M."/>
            <person name="Kanamori H."/>
            <person name="Takamatsu D."/>
        </authorList>
    </citation>
    <scope>NUCLEOTIDE SEQUENCE [LARGE SCALE GENOMIC DNA]</scope>
    <source>
        <strain evidence="1 2">J42TS3</strain>
    </source>
</reference>
<evidence type="ECO:0000313" key="1">
    <source>
        <dbReference type="EMBL" id="GIP55905.1"/>
    </source>
</evidence>
<evidence type="ECO:0008006" key="3">
    <source>
        <dbReference type="Google" id="ProtNLM"/>
    </source>
</evidence>
<proteinExistence type="predicted"/>
<protein>
    <recommendedName>
        <fullName evidence="3">Zinc finger/thioredoxin putative domain-containing protein</fullName>
    </recommendedName>
</protein>
<dbReference type="Gene3D" id="2.20.28.30">
    <property type="entry name" value="RNA polymerase ii, chain L"/>
    <property type="match status" value="1"/>
</dbReference>
<comment type="caution">
    <text evidence="1">The sequence shown here is derived from an EMBL/GenBank/DDBJ whole genome shotgun (WGS) entry which is preliminary data.</text>
</comment>
<gene>
    <name evidence="1" type="ORF">J42TS3_49400</name>
</gene>
<dbReference type="Proteomes" id="UP000679992">
    <property type="component" value="Unassembled WGS sequence"/>
</dbReference>
<accession>A0ABQ4MIT7</accession>
<name>A0ABQ4MIT7_9BACL</name>
<keyword evidence="2" id="KW-1185">Reference proteome</keyword>